<evidence type="ECO:0000256" key="4">
    <source>
        <dbReference type="ARBA" id="ARBA00022827"/>
    </source>
</evidence>
<dbReference type="SUPFAM" id="SSF55424">
    <property type="entry name" value="FAD/NAD-linked reductases, dimerisation (C-terminal) domain"/>
    <property type="match status" value="1"/>
</dbReference>
<dbReference type="SUPFAM" id="SSF51905">
    <property type="entry name" value="FAD/NAD(P)-binding domain"/>
    <property type="match status" value="1"/>
</dbReference>
<dbReference type="NCBIfam" id="NF005884">
    <property type="entry name" value="PRK07846.1"/>
    <property type="match status" value="1"/>
</dbReference>
<evidence type="ECO:0000256" key="2">
    <source>
        <dbReference type="ARBA" id="ARBA00007532"/>
    </source>
</evidence>
<evidence type="ECO:0000256" key="8">
    <source>
        <dbReference type="ARBA" id="ARBA00023284"/>
    </source>
</evidence>
<reference evidence="13" key="1">
    <citation type="journal article" date="2019" name="Int. J. Syst. Evol. Microbiol.">
        <title>The Global Catalogue of Microorganisms (GCM) 10K type strain sequencing project: providing services to taxonomists for standard genome sequencing and annotation.</title>
        <authorList>
            <consortium name="The Broad Institute Genomics Platform"/>
            <consortium name="The Broad Institute Genome Sequencing Center for Infectious Disease"/>
            <person name="Wu L."/>
            <person name="Ma J."/>
        </authorList>
    </citation>
    <scope>NUCLEOTIDE SEQUENCE [LARGE SCALE GENOMIC DNA]</scope>
    <source>
        <strain evidence="13">JCM 16929</strain>
    </source>
</reference>
<dbReference type="Gene3D" id="3.50.50.60">
    <property type="entry name" value="FAD/NAD(P)-binding domain"/>
    <property type="match status" value="2"/>
</dbReference>
<comment type="caution">
    <text evidence="12">The sequence shown here is derived from an EMBL/GenBank/DDBJ whole genome shotgun (WGS) entry which is preliminary data.</text>
</comment>
<evidence type="ECO:0000313" key="13">
    <source>
        <dbReference type="Proteomes" id="UP001501490"/>
    </source>
</evidence>
<protein>
    <submittedName>
        <fullName evidence="12">Mycothione reductase</fullName>
    </submittedName>
</protein>
<keyword evidence="7" id="KW-1015">Disulfide bond</keyword>
<dbReference type="InterPro" id="IPR036188">
    <property type="entry name" value="FAD/NAD-bd_sf"/>
</dbReference>
<comment type="cofactor">
    <cofactor evidence="1">
        <name>FAD</name>
        <dbReference type="ChEBI" id="CHEBI:57692"/>
    </cofactor>
</comment>
<organism evidence="12 13">
    <name type="scientific">Microlunatus ginsengisoli</name>
    <dbReference type="NCBI Taxonomy" id="363863"/>
    <lineage>
        <taxon>Bacteria</taxon>
        <taxon>Bacillati</taxon>
        <taxon>Actinomycetota</taxon>
        <taxon>Actinomycetes</taxon>
        <taxon>Propionibacteriales</taxon>
        <taxon>Propionibacteriaceae</taxon>
        <taxon>Microlunatus</taxon>
    </lineage>
</organism>
<dbReference type="InterPro" id="IPR016156">
    <property type="entry name" value="FAD/NAD-linked_Rdtase_dimer_sf"/>
</dbReference>
<feature type="domain" description="FAD/NAD(P)-binding" evidence="11">
    <location>
        <begin position="5"/>
        <end position="327"/>
    </location>
</feature>
<keyword evidence="5 9" id="KW-0560">Oxidoreductase</keyword>
<dbReference type="PANTHER" id="PTHR22912:SF217">
    <property type="entry name" value="DIHYDROLIPOYL DEHYDROGENASE"/>
    <property type="match status" value="1"/>
</dbReference>
<dbReference type="PRINTS" id="PR00411">
    <property type="entry name" value="PNDRDTASEI"/>
</dbReference>
<proteinExistence type="inferred from homology"/>
<dbReference type="Pfam" id="PF07992">
    <property type="entry name" value="Pyr_redox_2"/>
    <property type="match status" value="1"/>
</dbReference>
<evidence type="ECO:0000256" key="3">
    <source>
        <dbReference type="ARBA" id="ARBA00022630"/>
    </source>
</evidence>
<evidence type="ECO:0000313" key="12">
    <source>
        <dbReference type="EMBL" id="GAA3609598.1"/>
    </source>
</evidence>
<dbReference type="InterPro" id="IPR050151">
    <property type="entry name" value="Class-I_Pyr_Nuc-Dis_Oxidored"/>
</dbReference>
<evidence type="ECO:0000259" key="11">
    <source>
        <dbReference type="Pfam" id="PF07992"/>
    </source>
</evidence>
<name>A0ABP6ZHA3_9ACTN</name>
<dbReference type="PANTHER" id="PTHR22912">
    <property type="entry name" value="DISULFIDE OXIDOREDUCTASE"/>
    <property type="match status" value="1"/>
</dbReference>
<keyword evidence="6" id="KW-0520">NAD</keyword>
<dbReference type="InterPro" id="IPR023753">
    <property type="entry name" value="FAD/NAD-binding_dom"/>
</dbReference>
<dbReference type="RefSeq" id="WP_344801900.1">
    <property type="nucleotide sequence ID" value="NZ_BAABAB010000006.1"/>
</dbReference>
<keyword evidence="3 9" id="KW-0285">Flavoprotein</keyword>
<dbReference type="Gene3D" id="3.30.390.30">
    <property type="match status" value="1"/>
</dbReference>
<evidence type="ECO:0000259" key="10">
    <source>
        <dbReference type="Pfam" id="PF02852"/>
    </source>
</evidence>
<accession>A0ABP6ZHA3</accession>
<evidence type="ECO:0000256" key="6">
    <source>
        <dbReference type="ARBA" id="ARBA00023027"/>
    </source>
</evidence>
<dbReference type="Proteomes" id="UP001501490">
    <property type="component" value="Unassembled WGS sequence"/>
</dbReference>
<dbReference type="PRINTS" id="PR00368">
    <property type="entry name" value="FADPNR"/>
</dbReference>
<dbReference type="PIRSF" id="PIRSF000350">
    <property type="entry name" value="Mercury_reductase_MerA"/>
    <property type="match status" value="1"/>
</dbReference>
<evidence type="ECO:0000256" key="7">
    <source>
        <dbReference type="ARBA" id="ARBA00023157"/>
    </source>
</evidence>
<dbReference type="InterPro" id="IPR001100">
    <property type="entry name" value="Pyr_nuc-diS_OxRdtase"/>
</dbReference>
<dbReference type="EMBL" id="BAABAB010000006">
    <property type="protein sequence ID" value="GAA3609598.1"/>
    <property type="molecule type" value="Genomic_DNA"/>
</dbReference>
<comment type="similarity">
    <text evidence="2 9">Belongs to the class-I pyridine nucleotide-disulfide oxidoreductase family.</text>
</comment>
<evidence type="ECO:0000256" key="5">
    <source>
        <dbReference type="ARBA" id="ARBA00023002"/>
    </source>
</evidence>
<dbReference type="Pfam" id="PF02852">
    <property type="entry name" value="Pyr_redox_dim"/>
    <property type="match status" value="1"/>
</dbReference>
<keyword evidence="8 9" id="KW-0676">Redox-active center</keyword>
<keyword evidence="13" id="KW-1185">Reference proteome</keyword>
<feature type="domain" description="Pyridine nucleotide-disulphide oxidoreductase dimerisation" evidence="10">
    <location>
        <begin position="349"/>
        <end position="458"/>
    </location>
</feature>
<evidence type="ECO:0000256" key="9">
    <source>
        <dbReference type="RuleBase" id="RU003691"/>
    </source>
</evidence>
<dbReference type="InterPro" id="IPR004099">
    <property type="entry name" value="Pyr_nucl-diS_OxRdtase_dimer"/>
</dbReference>
<dbReference type="PROSITE" id="PS00076">
    <property type="entry name" value="PYRIDINE_REDOX_1"/>
    <property type="match status" value="1"/>
</dbReference>
<gene>
    <name evidence="12" type="ORF">GCM10022236_09060</name>
</gene>
<evidence type="ECO:0000256" key="1">
    <source>
        <dbReference type="ARBA" id="ARBA00001974"/>
    </source>
</evidence>
<sequence>MPRAFDLCIIGSGSGNTIVDERFRGMRTAIVDSGRFGGTCLNVGCIPTKMYVYPADVARAAQRADRLGLSFDPPRVDWPGLRDRIFGRVDAISSDGERGRRADPDVTVFTGEARFTGPRRLRVGEETITAERIVIAAGSRPVVPDLPGLSDVAFHTSDTVMRLDRLPASMLILGGGYVAAEFAHVFSALGAEVTVVNRSARLLGHTDLEVSQRFTALLGERLDVRLSSRIERIQRIEPVDRDRDTATCGVLASIGGESPGRVEAEVVLVATGRVPNGDRFDLAAAGVDVDDDGFVVVDRQQRTTADGVFALGDVCSARMLKHVANHEARVVQHNLLHPTAMIESDHRYVPQAVFSDPQVASVGLTEQQARDRGTACVVGRADYGDTAYGWAMEDERHFVKVLADPDSGLLLGAHLIGPQASNLVQPLVQGMSFGIAALDLARGQYWPHPAMSEVVENALLDLPFGR</sequence>
<keyword evidence="4 9" id="KW-0274">FAD</keyword>
<dbReference type="InterPro" id="IPR012999">
    <property type="entry name" value="Pyr_OxRdtase_I_AS"/>
</dbReference>